<dbReference type="Pfam" id="PF00015">
    <property type="entry name" value="MCPsignal"/>
    <property type="match status" value="1"/>
</dbReference>
<organism evidence="11 12">
    <name type="scientific">Cohnella zeiphila</name>
    <dbReference type="NCBI Taxonomy" id="2761120"/>
    <lineage>
        <taxon>Bacteria</taxon>
        <taxon>Bacillati</taxon>
        <taxon>Bacillota</taxon>
        <taxon>Bacilli</taxon>
        <taxon>Bacillales</taxon>
        <taxon>Paenibacillaceae</taxon>
        <taxon>Cohnella</taxon>
    </lineage>
</organism>
<keyword evidence="8" id="KW-0812">Transmembrane</keyword>
<comment type="caution">
    <text evidence="11">The sequence shown here is derived from an EMBL/GenBank/DDBJ whole genome shotgun (WGS) entry which is preliminary data.</text>
</comment>
<evidence type="ECO:0000256" key="6">
    <source>
        <dbReference type="PROSITE-ProRule" id="PRU00284"/>
    </source>
</evidence>
<feature type="transmembrane region" description="Helical" evidence="8">
    <location>
        <begin position="38"/>
        <end position="58"/>
    </location>
</feature>
<evidence type="ECO:0000313" key="11">
    <source>
        <dbReference type="EMBL" id="MBB6730785.1"/>
    </source>
</evidence>
<dbReference type="AlphaFoldDB" id="A0A7X0SL97"/>
<dbReference type="Gene3D" id="6.10.340.10">
    <property type="match status" value="1"/>
</dbReference>
<keyword evidence="3 8" id="KW-0472">Membrane</keyword>
<dbReference type="SMART" id="SM00304">
    <property type="entry name" value="HAMP"/>
    <property type="match status" value="2"/>
</dbReference>
<evidence type="ECO:0000256" key="5">
    <source>
        <dbReference type="ARBA" id="ARBA00029447"/>
    </source>
</evidence>
<dbReference type="InterPro" id="IPR004089">
    <property type="entry name" value="MCPsignal_dom"/>
</dbReference>
<dbReference type="RefSeq" id="WP_185128451.1">
    <property type="nucleotide sequence ID" value="NZ_JACJVO010000009.1"/>
</dbReference>
<dbReference type="Proteomes" id="UP000564644">
    <property type="component" value="Unassembled WGS sequence"/>
</dbReference>
<name>A0A7X0SL97_9BACL</name>
<gene>
    <name evidence="11" type="ORF">H7C18_07685</name>
</gene>
<keyword evidence="2" id="KW-1003">Cell membrane</keyword>
<evidence type="ECO:0000256" key="1">
    <source>
        <dbReference type="ARBA" id="ARBA00004236"/>
    </source>
</evidence>
<evidence type="ECO:0000259" key="10">
    <source>
        <dbReference type="PROSITE" id="PS50885"/>
    </source>
</evidence>
<evidence type="ECO:0000256" key="8">
    <source>
        <dbReference type="SAM" id="Phobius"/>
    </source>
</evidence>
<feature type="domain" description="HAMP" evidence="10">
    <location>
        <begin position="62"/>
        <end position="116"/>
    </location>
</feature>
<reference evidence="11 12" key="1">
    <citation type="submission" date="2020-08" db="EMBL/GenBank/DDBJ databases">
        <title>Cohnella phylogeny.</title>
        <authorList>
            <person name="Dunlap C."/>
        </authorList>
    </citation>
    <scope>NUCLEOTIDE SEQUENCE [LARGE SCALE GENOMIC DNA]</scope>
    <source>
        <strain evidence="11 12">CBP 2801</strain>
    </source>
</reference>
<keyword evidence="12" id="KW-1185">Reference proteome</keyword>
<dbReference type="GO" id="GO:0005886">
    <property type="term" value="C:plasma membrane"/>
    <property type="evidence" value="ECO:0007669"/>
    <property type="project" value="UniProtKB-SubCell"/>
</dbReference>
<comment type="subcellular location">
    <subcellularLocation>
        <location evidence="1">Cell membrane</location>
    </subcellularLocation>
</comment>
<feature type="coiled-coil region" evidence="7">
    <location>
        <begin position="101"/>
        <end position="128"/>
    </location>
</feature>
<dbReference type="SUPFAM" id="SSF58104">
    <property type="entry name" value="Methyl-accepting chemotaxis protein (MCP) signaling domain"/>
    <property type="match status" value="1"/>
</dbReference>
<dbReference type="CDD" id="cd06225">
    <property type="entry name" value="HAMP"/>
    <property type="match status" value="1"/>
</dbReference>
<feature type="domain" description="Methyl-accepting transducer" evidence="9">
    <location>
        <begin position="135"/>
        <end position="371"/>
    </location>
</feature>
<evidence type="ECO:0000256" key="2">
    <source>
        <dbReference type="ARBA" id="ARBA00022475"/>
    </source>
</evidence>
<dbReference type="EMBL" id="JACJVO010000009">
    <property type="protein sequence ID" value="MBB6730785.1"/>
    <property type="molecule type" value="Genomic_DNA"/>
</dbReference>
<comment type="similarity">
    <text evidence="5">Belongs to the methyl-accepting chemotaxis (MCP) protein family.</text>
</comment>
<keyword evidence="7" id="KW-0175">Coiled coil</keyword>
<protein>
    <submittedName>
        <fullName evidence="11">Methyl-accepting chemotaxis protein</fullName>
    </submittedName>
</protein>
<dbReference type="Gene3D" id="1.10.287.950">
    <property type="entry name" value="Methyl-accepting chemotaxis protein"/>
    <property type="match status" value="1"/>
</dbReference>
<dbReference type="InterPro" id="IPR003660">
    <property type="entry name" value="HAMP_dom"/>
</dbReference>
<dbReference type="PANTHER" id="PTHR32089:SF112">
    <property type="entry name" value="LYSOZYME-LIKE PROTEIN-RELATED"/>
    <property type="match status" value="1"/>
</dbReference>
<evidence type="ECO:0000259" key="9">
    <source>
        <dbReference type="PROSITE" id="PS50111"/>
    </source>
</evidence>
<dbReference type="PROSITE" id="PS50111">
    <property type="entry name" value="CHEMOTAXIS_TRANSDUC_2"/>
    <property type="match status" value="1"/>
</dbReference>
<evidence type="ECO:0000256" key="7">
    <source>
        <dbReference type="SAM" id="Coils"/>
    </source>
</evidence>
<dbReference type="SMART" id="SM00283">
    <property type="entry name" value="MA"/>
    <property type="match status" value="1"/>
</dbReference>
<dbReference type="PANTHER" id="PTHR32089">
    <property type="entry name" value="METHYL-ACCEPTING CHEMOTAXIS PROTEIN MCPB"/>
    <property type="match status" value="1"/>
</dbReference>
<dbReference type="GO" id="GO:0007165">
    <property type="term" value="P:signal transduction"/>
    <property type="evidence" value="ECO:0007669"/>
    <property type="project" value="UniProtKB-KW"/>
</dbReference>
<sequence length="421" mass="43790">MGNKGMGLGTKAMIGLGGIALLQVAGVVLMLISADTMAAIETIVIAVLTLAVAAGGIARFNRSVLGSIGSVTAALKNIASSGGDLTRRVVVQTSDEVGDLAQAANTMLDALQKMMRELRDSTAELAASAIQLKQGADENARVSGDVSKAVERVASGAVTQVARSQQISAVMQETLEGLSQVATTTTGASDAAQSTRARAEDGSSVLQTASRDVVQVEESFRSLQESVRGLTHKSNQVLEIIGYISEVSNQTHLLALNAAIEAARAGEHGRGFAVVAGEIRKLADQTQQSAVQIGDTLQSMSQDIGEAAAMFEQSAEQVFGAVSGMRRAEESFIEIAGQVGTLSGNIVEAAAAIQQMTAGSESVAHSIQEISRVTEETASFTEQVSSMTQQQKKSTGEMALTADRLSEMASRLKAMAGHYRT</sequence>
<dbReference type="PROSITE" id="PS50885">
    <property type="entry name" value="HAMP"/>
    <property type="match status" value="1"/>
</dbReference>
<dbReference type="Pfam" id="PF00672">
    <property type="entry name" value="HAMP"/>
    <property type="match status" value="1"/>
</dbReference>
<keyword evidence="4 6" id="KW-0807">Transducer</keyword>
<evidence type="ECO:0000256" key="4">
    <source>
        <dbReference type="ARBA" id="ARBA00023224"/>
    </source>
</evidence>
<accession>A0A7X0SL97</accession>
<feature type="transmembrane region" description="Helical" evidence="8">
    <location>
        <begin position="12"/>
        <end position="32"/>
    </location>
</feature>
<evidence type="ECO:0000313" key="12">
    <source>
        <dbReference type="Proteomes" id="UP000564644"/>
    </source>
</evidence>
<evidence type="ECO:0000256" key="3">
    <source>
        <dbReference type="ARBA" id="ARBA00023136"/>
    </source>
</evidence>
<proteinExistence type="inferred from homology"/>
<keyword evidence="8" id="KW-1133">Transmembrane helix</keyword>